<gene>
    <name evidence="3" type="ORF">H2204_009224</name>
</gene>
<dbReference type="GO" id="GO:0019748">
    <property type="term" value="P:secondary metabolic process"/>
    <property type="evidence" value="ECO:0007669"/>
    <property type="project" value="TreeGrafter"/>
</dbReference>
<dbReference type="GO" id="GO:0016491">
    <property type="term" value="F:oxidoreductase activity"/>
    <property type="evidence" value="ECO:0007669"/>
    <property type="project" value="TreeGrafter"/>
</dbReference>
<dbReference type="SUPFAM" id="SSF51735">
    <property type="entry name" value="NAD(P)-binding Rossmann-fold domains"/>
    <property type="match status" value="1"/>
</dbReference>
<comment type="similarity">
    <text evidence="1">Belongs to the short-chain dehydrogenases/reductases (SDR) family.</text>
</comment>
<dbReference type="InterPro" id="IPR036291">
    <property type="entry name" value="NAD(P)-bd_dom_sf"/>
</dbReference>
<accession>A0AA39CTX1</accession>
<evidence type="ECO:0000313" key="3">
    <source>
        <dbReference type="EMBL" id="KAJ9628387.1"/>
    </source>
</evidence>
<name>A0AA39CTX1_9EURO</name>
<feature type="region of interest" description="Disordered" evidence="2">
    <location>
        <begin position="153"/>
        <end position="172"/>
    </location>
</feature>
<dbReference type="GO" id="GO:0005737">
    <property type="term" value="C:cytoplasm"/>
    <property type="evidence" value="ECO:0007669"/>
    <property type="project" value="TreeGrafter"/>
</dbReference>
<dbReference type="AlphaFoldDB" id="A0AA39CTX1"/>
<dbReference type="PANTHER" id="PTHR43544">
    <property type="entry name" value="SHORT-CHAIN DEHYDROGENASE/REDUCTASE"/>
    <property type="match status" value="1"/>
</dbReference>
<evidence type="ECO:0000313" key="4">
    <source>
        <dbReference type="Proteomes" id="UP001172681"/>
    </source>
</evidence>
<reference evidence="3" key="1">
    <citation type="submission" date="2022-10" db="EMBL/GenBank/DDBJ databases">
        <title>Culturing micro-colonial fungi from biological soil crusts in the Mojave desert and describing Neophaeococcomyces mojavensis, and introducing the new genera and species Taxawa tesnikishii.</title>
        <authorList>
            <person name="Kurbessoian T."/>
            <person name="Stajich J.E."/>
        </authorList>
    </citation>
    <scope>NUCLEOTIDE SEQUENCE</scope>
    <source>
        <strain evidence="3">TK_35</strain>
    </source>
</reference>
<dbReference type="PANTHER" id="PTHR43544:SF32">
    <property type="entry name" value="CHAIN DEHYDROGENASE, PUTATIVE (AFU_ORTHOLOGUE AFUA_5G01530)-RELATED"/>
    <property type="match status" value="1"/>
</dbReference>
<dbReference type="InterPro" id="IPR051468">
    <property type="entry name" value="Fungal_SecMetab_SDRs"/>
</dbReference>
<evidence type="ECO:0000256" key="1">
    <source>
        <dbReference type="ARBA" id="ARBA00006484"/>
    </source>
</evidence>
<keyword evidence="4" id="KW-1185">Reference proteome</keyword>
<comment type="caution">
    <text evidence="3">The sequence shown here is derived from an EMBL/GenBank/DDBJ whole genome shotgun (WGS) entry which is preliminary data.</text>
</comment>
<evidence type="ECO:0008006" key="5">
    <source>
        <dbReference type="Google" id="ProtNLM"/>
    </source>
</evidence>
<proteinExistence type="inferred from homology"/>
<protein>
    <recommendedName>
        <fullName evidence="5">NAD(P)-binding protein</fullName>
    </recommendedName>
</protein>
<evidence type="ECO:0000256" key="2">
    <source>
        <dbReference type="SAM" id="MobiDB-lite"/>
    </source>
</evidence>
<dbReference type="PRINTS" id="PR00081">
    <property type="entry name" value="GDHRDH"/>
</dbReference>
<dbReference type="EMBL" id="JAPDRN010000071">
    <property type="protein sequence ID" value="KAJ9628387.1"/>
    <property type="molecule type" value="Genomic_DNA"/>
</dbReference>
<sequence length="258" mass="27694">MAPRIVLITGTNSGVGFAASQVLATTPEYDFHVTMTGRSIDKVEASRMDIINSAKIPDVSSRLSTLHLDVTDPSSIRTAADAVANKWGHLDALVNNAAIGATSVDDDTYTRFTTCMQTNVTGPAVVEDAFRSLLLRAQTKPYSIFVSSGAGSFSRTADTTRQRGPEPPGDTSAYHVSKAALNMLALKEHIKYRDEIKVFAMTPGFVISNLRGTSEELRTGWGLAGDPVVAGETLLRILKGERDDDAGKLVSSDGIYPW</sequence>
<organism evidence="3 4">
    <name type="scientific">Knufia peltigerae</name>
    <dbReference type="NCBI Taxonomy" id="1002370"/>
    <lineage>
        <taxon>Eukaryota</taxon>
        <taxon>Fungi</taxon>
        <taxon>Dikarya</taxon>
        <taxon>Ascomycota</taxon>
        <taxon>Pezizomycotina</taxon>
        <taxon>Eurotiomycetes</taxon>
        <taxon>Chaetothyriomycetidae</taxon>
        <taxon>Chaetothyriales</taxon>
        <taxon>Trichomeriaceae</taxon>
        <taxon>Knufia</taxon>
    </lineage>
</organism>
<dbReference type="Proteomes" id="UP001172681">
    <property type="component" value="Unassembled WGS sequence"/>
</dbReference>
<dbReference type="InterPro" id="IPR002347">
    <property type="entry name" value="SDR_fam"/>
</dbReference>
<dbReference type="Gene3D" id="3.40.50.720">
    <property type="entry name" value="NAD(P)-binding Rossmann-like Domain"/>
    <property type="match status" value="1"/>
</dbReference>
<dbReference type="Pfam" id="PF00106">
    <property type="entry name" value="adh_short"/>
    <property type="match status" value="1"/>
</dbReference>